<keyword evidence="3 7" id="KW-0812">Transmembrane</keyword>
<proteinExistence type="inferred from homology"/>
<name>A0A543KH41_9RHOB</name>
<dbReference type="InterPro" id="IPR050790">
    <property type="entry name" value="ExbB/TolQ_transport"/>
</dbReference>
<feature type="transmembrane region" description="Helical" evidence="7">
    <location>
        <begin position="12"/>
        <end position="35"/>
    </location>
</feature>
<dbReference type="GO" id="GO:0017038">
    <property type="term" value="P:protein import"/>
    <property type="evidence" value="ECO:0007669"/>
    <property type="project" value="TreeGrafter"/>
</dbReference>
<feature type="transmembrane region" description="Helical" evidence="7">
    <location>
        <begin position="154"/>
        <end position="182"/>
    </location>
</feature>
<feature type="transmembrane region" description="Helical" evidence="7">
    <location>
        <begin position="122"/>
        <end position="142"/>
    </location>
</feature>
<dbReference type="GO" id="GO:0005886">
    <property type="term" value="C:plasma membrane"/>
    <property type="evidence" value="ECO:0007669"/>
    <property type="project" value="UniProtKB-SubCell"/>
</dbReference>
<dbReference type="PANTHER" id="PTHR30625">
    <property type="entry name" value="PROTEIN TOLQ"/>
    <property type="match status" value="1"/>
</dbReference>
<evidence type="ECO:0000313" key="9">
    <source>
        <dbReference type="EMBL" id="TQM94401.1"/>
    </source>
</evidence>
<keyword evidence="5 7" id="KW-0472">Membrane</keyword>
<evidence type="ECO:0000256" key="3">
    <source>
        <dbReference type="ARBA" id="ARBA00022692"/>
    </source>
</evidence>
<evidence type="ECO:0000313" key="10">
    <source>
        <dbReference type="Proteomes" id="UP000320582"/>
    </source>
</evidence>
<dbReference type="AlphaFoldDB" id="A0A543KH41"/>
<sequence>MTGILDSVQEFLALGGPVVAILLAMSVLALALVLVKLWQFQRAGLGAHGPILAALDQFDRGARTAALQQAAGARNHLAPLAVLALRAEGEGEALRARLTGLAEEAIARLQSGFRLLDSIAQVAPLLGLFGTVLGMITAFQALQEAGANVDPSALAGGIWVALLTTAVGLGVAMPAALVLTWFEARVAREARLAIQIVDVALCAGLAQEVCPLEAPHNTGLAHA</sequence>
<feature type="domain" description="MotA/TolQ/ExbB proton channel" evidence="8">
    <location>
        <begin position="86"/>
        <end position="190"/>
    </location>
</feature>
<evidence type="ECO:0000259" key="8">
    <source>
        <dbReference type="Pfam" id="PF01618"/>
    </source>
</evidence>
<evidence type="ECO:0000256" key="5">
    <source>
        <dbReference type="ARBA" id="ARBA00023136"/>
    </source>
</evidence>
<evidence type="ECO:0000256" key="2">
    <source>
        <dbReference type="ARBA" id="ARBA00022475"/>
    </source>
</evidence>
<organism evidence="9 10">
    <name type="scientific">Roseinatronobacter monicus</name>
    <dbReference type="NCBI Taxonomy" id="393481"/>
    <lineage>
        <taxon>Bacteria</taxon>
        <taxon>Pseudomonadati</taxon>
        <taxon>Pseudomonadota</taxon>
        <taxon>Alphaproteobacteria</taxon>
        <taxon>Rhodobacterales</taxon>
        <taxon>Paracoccaceae</taxon>
        <taxon>Roseinatronobacter</taxon>
    </lineage>
</organism>
<comment type="subcellular location">
    <subcellularLocation>
        <location evidence="1">Cell membrane</location>
        <topology evidence="1">Multi-pass membrane protein</topology>
    </subcellularLocation>
    <subcellularLocation>
        <location evidence="6">Membrane</location>
        <topology evidence="6">Multi-pass membrane protein</topology>
    </subcellularLocation>
</comment>
<evidence type="ECO:0000256" key="4">
    <source>
        <dbReference type="ARBA" id="ARBA00022989"/>
    </source>
</evidence>
<comment type="similarity">
    <text evidence="6">Belongs to the exbB/tolQ family.</text>
</comment>
<dbReference type="Pfam" id="PF01618">
    <property type="entry name" value="MotA_ExbB"/>
    <property type="match status" value="1"/>
</dbReference>
<comment type="caution">
    <text evidence="9">The sequence shown here is derived from an EMBL/GenBank/DDBJ whole genome shotgun (WGS) entry which is preliminary data.</text>
</comment>
<dbReference type="Proteomes" id="UP000320582">
    <property type="component" value="Unassembled WGS sequence"/>
</dbReference>
<keyword evidence="6" id="KW-0813">Transport</keyword>
<reference evidence="9 10" key="1">
    <citation type="submission" date="2019-06" db="EMBL/GenBank/DDBJ databases">
        <title>Genomic Encyclopedia of Archaeal and Bacterial Type Strains, Phase II (KMG-II): from individual species to whole genera.</title>
        <authorList>
            <person name="Goeker M."/>
        </authorList>
    </citation>
    <scope>NUCLEOTIDE SEQUENCE [LARGE SCALE GENOMIC DNA]</scope>
    <source>
        <strain evidence="9 10">DSM 18423</strain>
    </source>
</reference>
<dbReference type="EMBL" id="VFPT01000001">
    <property type="protein sequence ID" value="TQM94401.1"/>
    <property type="molecule type" value="Genomic_DNA"/>
</dbReference>
<evidence type="ECO:0000256" key="7">
    <source>
        <dbReference type="SAM" id="Phobius"/>
    </source>
</evidence>
<accession>A0A543KH41</accession>
<evidence type="ECO:0000256" key="1">
    <source>
        <dbReference type="ARBA" id="ARBA00004651"/>
    </source>
</evidence>
<keyword evidence="6" id="KW-0653">Protein transport</keyword>
<keyword evidence="10" id="KW-1185">Reference proteome</keyword>
<dbReference type="PANTHER" id="PTHR30625:SF11">
    <property type="entry name" value="MOTA_TOLQ_EXBB PROTON CHANNEL DOMAIN-CONTAINING PROTEIN"/>
    <property type="match status" value="1"/>
</dbReference>
<dbReference type="RefSeq" id="WP_142083030.1">
    <property type="nucleotide sequence ID" value="NZ_VFPT01000001.1"/>
</dbReference>
<gene>
    <name evidence="9" type="ORF">BD293_3077</name>
</gene>
<evidence type="ECO:0000256" key="6">
    <source>
        <dbReference type="RuleBase" id="RU004057"/>
    </source>
</evidence>
<protein>
    <submittedName>
        <fullName evidence="9">Outer membrane transport energization protein ExbB</fullName>
    </submittedName>
</protein>
<dbReference type="InterPro" id="IPR002898">
    <property type="entry name" value="MotA_ExbB_proton_chnl"/>
</dbReference>
<keyword evidence="2" id="KW-1003">Cell membrane</keyword>
<dbReference type="OrthoDB" id="4045at2"/>
<keyword evidence="4 7" id="KW-1133">Transmembrane helix</keyword>